<dbReference type="Pfam" id="PF12770">
    <property type="entry name" value="CHAT"/>
    <property type="match status" value="1"/>
</dbReference>
<feature type="domain" description="CHAT" evidence="2">
    <location>
        <begin position="642"/>
        <end position="937"/>
    </location>
</feature>
<feature type="repeat" description="TPR" evidence="1">
    <location>
        <begin position="370"/>
        <end position="403"/>
    </location>
</feature>
<gene>
    <name evidence="3" type="ORF">HELGO_WM1390</name>
</gene>
<dbReference type="PANTHER" id="PTHR10098:SF108">
    <property type="entry name" value="TETRATRICOPEPTIDE REPEAT PROTEIN 28"/>
    <property type="match status" value="1"/>
</dbReference>
<organism evidence="3">
    <name type="scientific">uncultured Sulfurovum sp</name>
    <dbReference type="NCBI Taxonomy" id="269237"/>
    <lineage>
        <taxon>Bacteria</taxon>
        <taxon>Pseudomonadati</taxon>
        <taxon>Campylobacterota</taxon>
        <taxon>Epsilonproteobacteria</taxon>
        <taxon>Campylobacterales</taxon>
        <taxon>Sulfurovaceae</taxon>
        <taxon>Sulfurovum</taxon>
        <taxon>environmental samples</taxon>
    </lineage>
</organism>
<keyword evidence="1" id="KW-0802">TPR repeat</keyword>
<dbReference type="PROSITE" id="PS50005">
    <property type="entry name" value="TPR"/>
    <property type="match status" value="3"/>
</dbReference>
<evidence type="ECO:0000259" key="2">
    <source>
        <dbReference type="Pfam" id="PF12770"/>
    </source>
</evidence>
<dbReference type="SUPFAM" id="SSF48452">
    <property type="entry name" value="TPR-like"/>
    <property type="match status" value="2"/>
</dbReference>
<dbReference type="Gene3D" id="1.25.40.10">
    <property type="entry name" value="Tetratricopeptide repeat domain"/>
    <property type="match status" value="2"/>
</dbReference>
<evidence type="ECO:0000313" key="3">
    <source>
        <dbReference type="EMBL" id="CAA6817860.1"/>
    </source>
</evidence>
<reference evidence="3" key="1">
    <citation type="submission" date="2020-01" db="EMBL/GenBank/DDBJ databases">
        <authorList>
            <person name="Meier V. D."/>
            <person name="Meier V D."/>
        </authorList>
    </citation>
    <scope>NUCLEOTIDE SEQUENCE</scope>
    <source>
        <strain evidence="3">HLG_WM_MAG_06</strain>
    </source>
</reference>
<evidence type="ECO:0000256" key="1">
    <source>
        <dbReference type="PROSITE-ProRule" id="PRU00339"/>
    </source>
</evidence>
<dbReference type="EMBL" id="CACVAP010000086">
    <property type="protein sequence ID" value="CAA6817860.1"/>
    <property type="molecule type" value="Genomic_DNA"/>
</dbReference>
<feature type="repeat" description="TPR" evidence="1">
    <location>
        <begin position="328"/>
        <end position="361"/>
    </location>
</feature>
<name>A0A6S6TML2_9BACT</name>
<dbReference type="InterPro" id="IPR019734">
    <property type="entry name" value="TPR_rpt"/>
</dbReference>
<accession>A0A6S6TML2</accession>
<dbReference type="Pfam" id="PF13424">
    <property type="entry name" value="TPR_12"/>
    <property type="match status" value="3"/>
</dbReference>
<feature type="repeat" description="TPR" evidence="1">
    <location>
        <begin position="244"/>
        <end position="277"/>
    </location>
</feature>
<proteinExistence type="predicted"/>
<dbReference type="SMART" id="SM00028">
    <property type="entry name" value="TPR"/>
    <property type="match status" value="6"/>
</dbReference>
<sequence length="938" mass="107889">MKKIILMIIFITNIIYANTVQELCDTESQKEQPIQSILTKYCLPIAENYEGNKEYAYASWYYLIVGKNKHNQEVLAPQMTQNDNLANIAHSFVLSANFKEAEKLYHYFLAAHNDKESDEGIRADYQMLMRLYPQHHERLNQGLTLWHTIYTQIERNSSTIEGYKTLVSKYNKEGKHQQLLDLYQKMLPLYQESFGEENYNIATLYDNIGASYNSLGHNSQSLTYAKKGLQLREKILHKYDEKLAHSYNNVGLSYQILGNQKKALNYFEKAFIIQSKTNALENKFTAQLYSAIGKSYEELRVYNKSLSYHQNAIAMYEKVLGKEHIDTATAYNHLGSYYLVTKEYAQAIEYFNKTLRIREKKLSSEDIALIQSYANLGESYKRLGESDKALPYFLKNLEISEKIEGVGSTVLASNYESVGWTYFTQQKYDKAYTYAKKAFDIFLKNRESYFNQLNAIDKEHYLKKSQSSMFLLIESAYLSKQKHLLPLMLNDWLRYKGSLFDSENMVATLYNRTEDTQIKAQIDRLNSKKRELAHLYQSTAKDVHAIKALEEQISTTLTKLNHLSDVDRLENISYQDIAKNLKEHELYIDFAKVAENYFIFTIDQQENITVNFIDVLQTKSINKAILSFRREIKQASQNSKENLDTLYNLLMKKFIEEDTFKDKKSLIVSTDGLLNILPFEVLYSLNEENYLIEKRELRYVPSGKELLRLYQQPTAQVNNEMILFSNPDFNSNVLTSNRSSRLISSSLQKMNFSALPGTEAEAKAIKQLLTAQSIKEYQGTQATEYNLLQVRQPKILHIATHGFFIKSHQPNPMLKSGIALAGANHHNEGVVTALKLSGLNLKGTELVVLSACETGLVNINSMDSISGLSKAFIQAGAKNIIVSLWSVSDMGTKDFMSLFYQEIQSGKTYPEALREAKLTMIKQKIPPFIWAPFIMNGI</sequence>
<dbReference type="AlphaFoldDB" id="A0A6S6TML2"/>
<dbReference type="InterPro" id="IPR011990">
    <property type="entry name" value="TPR-like_helical_dom_sf"/>
</dbReference>
<dbReference type="PANTHER" id="PTHR10098">
    <property type="entry name" value="RAPSYN-RELATED"/>
    <property type="match status" value="1"/>
</dbReference>
<dbReference type="Pfam" id="PF13374">
    <property type="entry name" value="TPR_10"/>
    <property type="match status" value="1"/>
</dbReference>
<protein>
    <recommendedName>
        <fullName evidence="2">CHAT domain-containing protein</fullName>
    </recommendedName>
</protein>
<dbReference type="PROSITE" id="PS50293">
    <property type="entry name" value="TPR_REGION"/>
    <property type="match status" value="1"/>
</dbReference>
<dbReference type="InterPro" id="IPR024983">
    <property type="entry name" value="CHAT_dom"/>
</dbReference>